<keyword evidence="5" id="KW-0479">Metal-binding</keyword>
<proteinExistence type="inferred from homology"/>
<evidence type="ECO:0000256" key="5">
    <source>
        <dbReference type="ARBA" id="ARBA00022723"/>
    </source>
</evidence>
<dbReference type="FunFam" id="1.10.390.10:FF:000002">
    <property type="entry name" value="Aminopeptidase N"/>
    <property type="match status" value="1"/>
</dbReference>
<organism evidence="12">
    <name type="scientific">marine metagenome</name>
    <dbReference type="NCBI Taxonomy" id="408172"/>
    <lineage>
        <taxon>unclassified sequences</taxon>
        <taxon>metagenomes</taxon>
        <taxon>ecological metagenomes</taxon>
    </lineage>
</organism>
<dbReference type="InterPro" id="IPR038438">
    <property type="entry name" value="PepN_Ig-like_sf"/>
</dbReference>
<evidence type="ECO:0000256" key="2">
    <source>
        <dbReference type="ARBA" id="ARBA00010136"/>
    </source>
</evidence>
<dbReference type="PANTHER" id="PTHR46322:SF1">
    <property type="entry name" value="PUROMYCIN-SENSITIVE AMINOPEPTIDASE"/>
    <property type="match status" value="1"/>
</dbReference>
<dbReference type="EMBL" id="UINC01058789">
    <property type="protein sequence ID" value="SVB81449.1"/>
    <property type="molecule type" value="Genomic_DNA"/>
</dbReference>
<sequence length="479" mass="55106">GREYDLDLFMIVAVEDFNAGAMENKGLNIFNSRLVLASPETATDQDYSLVQGVIAHEYFHNWTGNRVTCRDWFQLSLKEGLTVFRDQEFSADMNSRAVKRISDVNVLRTHQFPEDAGPMSHPIRPDSYQEINNFYTLTVYEKGAEVIRMMHTLLGEEGFRKGMDLYFERHDGQAVTCEDFVSALEDANVFSLKQFRHWYGQSGTPSLEVTGHYEQDRKTYRLTVLQSCPDTPGQKGFTAYSEPDTGKNDPTSTEILQKKPFHLPLKIGLLDPEGNPMPLRMQGEEQIPASVSRTLEIRETKQNFVFEKIEKPPVPSLLRHFSAPVELVFDYSDEDLGFLFAHDTDEFNRWEAGQRLMVRTFLSQIASIREQRTLLLPETLLKAFRIQLQKSETADPSLLAQTLSFPIEGYLGEKLEVIDVDAVHQARQFLMRELALCLNEEFNELYQRMKDPGPFRIDSKAMGRRKLKNLCLDYLVRSE</sequence>
<accession>A0A382H2P4</accession>
<dbReference type="InterPro" id="IPR024601">
    <property type="entry name" value="Peptidase_M1_pepN_C"/>
</dbReference>
<evidence type="ECO:0000313" key="12">
    <source>
        <dbReference type="EMBL" id="SVB81449.1"/>
    </source>
</evidence>
<dbReference type="Gene3D" id="1.25.50.10">
    <property type="entry name" value="Peptidase M1, alanyl aminopeptidase, C-terminal domain"/>
    <property type="match status" value="1"/>
</dbReference>
<feature type="non-terminal residue" evidence="12">
    <location>
        <position position="1"/>
    </location>
</feature>
<keyword evidence="8" id="KW-0482">Metalloprotease</keyword>
<keyword evidence="6" id="KW-0378">Hydrolase</keyword>
<keyword evidence="7" id="KW-0862">Zinc</keyword>
<dbReference type="GO" id="GO:0004177">
    <property type="term" value="F:aminopeptidase activity"/>
    <property type="evidence" value="ECO:0007669"/>
    <property type="project" value="UniProtKB-KW"/>
</dbReference>
<feature type="non-terminal residue" evidence="12">
    <location>
        <position position="479"/>
    </location>
</feature>
<evidence type="ECO:0000259" key="11">
    <source>
        <dbReference type="Pfam" id="PF17432"/>
    </source>
</evidence>
<dbReference type="InterPro" id="IPR035414">
    <property type="entry name" value="Peptidase_M1_pepN_Ig-like"/>
</dbReference>
<dbReference type="InterPro" id="IPR027268">
    <property type="entry name" value="Peptidase_M4/M1_CTD_sf"/>
</dbReference>
<dbReference type="Pfam" id="PF11940">
    <property type="entry name" value="DUF3458"/>
    <property type="match status" value="1"/>
</dbReference>
<dbReference type="InterPro" id="IPR001930">
    <property type="entry name" value="Peptidase_M1"/>
</dbReference>
<dbReference type="PANTHER" id="PTHR46322">
    <property type="entry name" value="PUROMYCIN-SENSITIVE AMINOPEPTIDASE"/>
    <property type="match status" value="1"/>
</dbReference>
<evidence type="ECO:0000259" key="9">
    <source>
        <dbReference type="Pfam" id="PF01433"/>
    </source>
</evidence>
<dbReference type="PRINTS" id="PR00756">
    <property type="entry name" value="ALADIPTASE"/>
</dbReference>
<reference evidence="12" key="1">
    <citation type="submission" date="2018-05" db="EMBL/GenBank/DDBJ databases">
        <authorList>
            <person name="Lanie J.A."/>
            <person name="Ng W.-L."/>
            <person name="Kazmierczak K.M."/>
            <person name="Andrzejewski T.M."/>
            <person name="Davidsen T.M."/>
            <person name="Wayne K.J."/>
            <person name="Tettelin H."/>
            <person name="Glass J.I."/>
            <person name="Rusch D."/>
            <person name="Podicherti R."/>
            <person name="Tsui H.-C.T."/>
            <person name="Winkler M.E."/>
        </authorList>
    </citation>
    <scope>NUCLEOTIDE SEQUENCE</scope>
</reference>
<dbReference type="GO" id="GO:0008237">
    <property type="term" value="F:metallopeptidase activity"/>
    <property type="evidence" value="ECO:0007669"/>
    <property type="project" value="UniProtKB-KW"/>
</dbReference>
<dbReference type="InterPro" id="IPR012779">
    <property type="entry name" value="Peptidase_M1_pepN"/>
</dbReference>
<comment type="cofactor">
    <cofactor evidence="1">
        <name>Zn(2+)</name>
        <dbReference type="ChEBI" id="CHEBI:29105"/>
    </cofactor>
</comment>
<dbReference type="SUPFAM" id="SSF55486">
    <property type="entry name" value="Metalloproteases ('zincins'), catalytic domain"/>
    <property type="match status" value="1"/>
</dbReference>
<evidence type="ECO:0000256" key="1">
    <source>
        <dbReference type="ARBA" id="ARBA00001947"/>
    </source>
</evidence>
<evidence type="ECO:0000256" key="8">
    <source>
        <dbReference type="ARBA" id="ARBA00023049"/>
    </source>
</evidence>
<evidence type="ECO:0000256" key="3">
    <source>
        <dbReference type="ARBA" id="ARBA00022438"/>
    </source>
</evidence>
<dbReference type="Gene3D" id="2.60.40.1840">
    <property type="match status" value="1"/>
</dbReference>
<keyword evidence="4" id="KW-0645">Protease</keyword>
<evidence type="ECO:0000259" key="10">
    <source>
        <dbReference type="Pfam" id="PF11940"/>
    </source>
</evidence>
<feature type="domain" description="Peptidase M1 alanyl aminopeptidase Ig-like fold" evidence="10">
    <location>
        <begin position="253"/>
        <end position="328"/>
    </location>
</feature>
<evidence type="ECO:0000256" key="4">
    <source>
        <dbReference type="ARBA" id="ARBA00022670"/>
    </source>
</evidence>
<keyword evidence="3" id="KW-0031">Aminopeptidase</keyword>
<dbReference type="GO" id="GO:0008270">
    <property type="term" value="F:zinc ion binding"/>
    <property type="evidence" value="ECO:0007669"/>
    <property type="project" value="InterPro"/>
</dbReference>
<dbReference type="Gene3D" id="3.30.2010.30">
    <property type="match status" value="1"/>
</dbReference>
<feature type="domain" description="Peptidase M1 alanyl aminopeptidase C-terminal" evidence="11">
    <location>
        <begin position="333"/>
        <end position="478"/>
    </location>
</feature>
<name>A0A382H2P4_9ZZZZ</name>
<protein>
    <recommendedName>
        <fullName evidence="13">Peptidase M1 membrane alanine aminopeptidase domain-containing protein</fullName>
    </recommendedName>
</protein>
<dbReference type="Pfam" id="PF01433">
    <property type="entry name" value="Peptidase_M1"/>
    <property type="match status" value="1"/>
</dbReference>
<evidence type="ECO:0000256" key="6">
    <source>
        <dbReference type="ARBA" id="ARBA00022801"/>
    </source>
</evidence>
<dbReference type="InterPro" id="IPR014782">
    <property type="entry name" value="Peptidase_M1_dom"/>
</dbReference>
<feature type="domain" description="Peptidase M1 membrane alanine aminopeptidase" evidence="9">
    <location>
        <begin position="3"/>
        <end position="196"/>
    </location>
</feature>
<dbReference type="InterPro" id="IPR037144">
    <property type="entry name" value="Peptidase_M1_pepN_C_sf"/>
</dbReference>
<evidence type="ECO:0000256" key="7">
    <source>
        <dbReference type="ARBA" id="ARBA00022833"/>
    </source>
</evidence>
<dbReference type="Pfam" id="PF17432">
    <property type="entry name" value="DUF3458_C"/>
    <property type="match status" value="1"/>
</dbReference>
<comment type="similarity">
    <text evidence="2">Belongs to the peptidase M1 family.</text>
</comment>
<dbReference type="AlphaFoldDB" id="A0A382H2P4"/>
<gene>
    <name evidence="12" type="ORF">METZ01_LOCUS234303</name>
</gene>
<dbReference type="GO" id="GO:0006508">
    <property type="term" value="P:proteolysis"/>
    <property type="evidence" value="ECO:0007669"/>
    <property type="project" value="UniProtKB-KW"/>
</dbReference>
<evidence type="ECO:0008006" key="13">
    <source>
        <dbReference type="Google" id="ProtNLM"/>
    </source>
</evidence>
<dbReference type="Gene3D" id="1.10.390.10">
    <property type="entry name" value="Neutral Protease Domain 2"/>
    <property type="match status" value="1"/>
</dbReference>